<dbReference type="InterPro" id="IPR006966">
    <property type="entry name" value="Peroxin-3"/>
</dbReference>
<gene>
    <name evidence="6" type="ORF">GBAR_LOCUS17023</name>
</gene>
<proteinExistence type="predicted"/>
<keyword evidence="3" id="KW-0962">Peroxisome biogenesis</keyword>
<accession>A0AA35WQF9</accession>
<reference evidence="6" key="1">
    <citation type="submission" date="2023-03" db="EMBL/GenBank/DDBJ databases">
        <authorList>
            <person name="Steffen K."/>
            <person name="Cardenas P."/>
        </authorList>
    </citation>
    <scope>NUCLEOTIDE SEQUENCE</scope>
</reference>
<evidence type="ECO:0000256" key="5">
    <source>
        <dbReference type="ARBA" id="ARBA00029630"/>
    </source>
</evidence>
<evidence type="ECO:0000256" key="4">
    <source>
        <dbReference type="ARBA" id="ARBA00025338"/>
    </source>
</evidence>
<comment type="caution">
    <text evidence="6">The sequence shown here is derived from an EMBL/GenBank/DDBJ whole genome shotgun (WGS) entry which is preliminary data.</text>
</comment>
<dbReference type="Pfam" id="PF04882">
    <property type="entry name" value="Peroxin-3"/>
    <property type="match status" value="1"/>
</dbReference>
<evidence type="ECO:0000313" key="7">
    <source>
        <dbReference type="Proteomes" id="UP001174909"/>
    </source>
</evidence>
<protein>
    <recommendedName>
        <fullName evidence="2">Peroxisomal biogenesis factor 3</fullName>
    </recommendedName>
    <alternativeName>
        <fullName evidence="5">Peroxisomal assembly protein PEX3</fullName>
    </alternativeName>
</protein>
<dbReference type="AlphaFoldDB" id="A0AA35WQF9"/>
<dbReference type="GO" id="GO:0030674">
    <property type="term" value="F:protein-macromolecule adaptor activity"/>
    <property type="evidence" value="ECO:0007669"/>
    <property type="project" value="TreeGrafter"/>
</dbReference>
<sequence>MSWVYRHKGKFLVLGAAVAGTQLRHCLSFALRCGSTVAGSYVGGRWLLNKTSELQEKRRSSELEEARLQKHCENHCKTCLSAVVCLLPRLKEAVQAQLDAESITEQLRSKSAGKVPLWENLKIVCFARVIVGVYLCCALSAFLRIQLSILGGELSLLHRDQGGDEGSLAQQQYLRSAQHLMREGLEALVGRVRKAAETVLLSYSLKHQLTAEGVGQLLSDIHSLSSSHRPTNSSKGVCQTSFLVQFLLPRDQSFQSPEETSGAAYSARDIIESAEFSMVLERCVNQTFSLMCCQISDIHHSAAQSETTLPVARVIPLISDMFDFIFSSHHDSLTQRVLATPELQKLSRNIFEAFSRPSE</sequence>
<dbReference type="GO" id="GO:0045046">
    <property type="term" value="P:protein import into peroxisome membrane"/>
    <property type="evidence" value="ECO:0007669"/>
    <property type="project" value="TreeGrafter"/>
</dbReference>
<evidence type="ECO:0000256" key="3">
    <source>
        <dbReference type="ARBA" id="ARBA00022593"/>
    </source>
</evidence>
<keyword evidence="7" id="KW-1185">Reference proteome</keyword>
<dbReference type="GO" id="GO:0005778">
    <property type="term" value="C:peroxisomal membrane"/>
    <property type="evidence" value="ECO:0007669"/>
    <property type="project" value="InterPro"/>
</dbReference>
<evidence type="ECO:0000313" key="6">
    <source>
        <dbReference type="EMBL" id="CAI8030038.1"/>
    </source>
</evidence>
<comment type="function">
    <text evidence="4">Involved in peroxisome biosynthesis and integrity. Assembles membrane vesicles before the matrix proteins are translocated. As a docking factor for PEX19, is necessary for the import of peroxisomal membrane proteins in the peroxisomes.</text>
</comment>
<evidence type="ECO:0000256" key="2">
    <source>
        <dbReference type="ARBA" id="ARBA00014294"/>
    </source>
</evidence>
<organism evidence="6 7">
    <name type="scientific">Geodia barretti</name>
    <name type="common">Barrett's horny sponge</name>
    <dbReference type="NCBI Taxonomy" id="519541"/>
    <lineage>
        <taxon>Eukaryota</taxon>
        <taxon>Metazoa</taxon>
        <taxon>Porifera</taxon>
        <taxon>Demospongiae</taxon>
        <taxon>Heteroscleromorpha</taxon>
        <taxon>Tetractinellida</taxon>
        <taxon>Astrophorina</taxon>
        <taxon>Geodiidae</taxon>
        <taxon>Geodia</taxon>
    </lineage>
</organism>
<dbReference type="PANTHER" id="PTHR28080">
    <property type="entry name" value="PEROXISOMAL BIOGENESIS FACTOR 3"/>
    <property type="match status" value="1"/>
</dbReference>
<comment type="subunit">
    <text evidence="1">Interacts with PEX19.</text>
</comment>
<dbReference type="PANTHER" id="PTHR28080:SF1">
    <property type="entry name" value="PEROXISOMAL BIOGENESIS FACTOR 3"/>
    <property type="match status" value="1"/>
</dbReference>
<dbReference type="EMBL" id="CASHTH010002455">
    <property type="protein sequence ID" value="CAI8030038.1"/>
    <property type="molecule type" value="Genomic_DNA"/>
</dbReference>
<evidence type="ECO:0000256" key="1">
    <source>
        <dbReference type="ARBA" id="ARBA00011494"/>
    </source>
</evidence>
<dbReference type="Proteomes" id="UP001174909">
    <property type="component" value="Unassembled WGS sequence"/>
</dbReference>
<name>A0AA35WQF9_GEOBA</name>